<sequence length="65" mass="7648">MNLRVGQKYKINNEQTIQITKTDYKYVYFAEYINGKYTTSRNMKKENFNIDATQLLSGILFVEGV</sequence>
<dbReference type="Proteomes" id="UP001341444">
    <property type="component" value="Unassembled WGS sequence"/>
</dbReference>
<keyword evidence="2" id="KW-1185">Reference proteome</keyword>
<proteinExistence type="predicted"/>
<name>A0ABU6MB33_9BACI</name>
<evidence type="ECO:0000313" key="1">
    <source>
        <dbReference type="EMBL" id="MED1201895.1"/>
    </source>
</evidence>
<accession>A0ABU6MB33</accession>
<comment type="caution">
    <text evidence="1">The sequence shown here is derived from an EMBL/GenBank/DDBJ whole genome shotgun (WGS) entry which is preliminary data.</text>
</comment>
<gene>
    <name evidence="1" type="ORF">P4T90_02190</name>
</gene>
<evidence type="ECO:0000313" key="2">
    <source>
        <dbReference type="Proteomes" id="UP001341444"/>
    </source>
</evidence>
<reference evidence="1 2" key="1">
    <citation type="submission" date="2023-03" db="EMBL/GenBank/DDBJ databases">
        <title>Bacillus Genome Sequencing.</title>
        <authorList>
            <person name="Dunlap C."/>
        </authorList>
    </citation>
    <scope>NUCLEOTIDE SEQUENCE [LARGE SCALE GENOMIC DNA]</scope>
    <source>
        <strain evidence="1 2">B-23453</strain>
    </source>
</reference>
<protein>
    <submittedName>
        <fullName evidence="1">Uncharacterized protein</fullName>
    </submittedName>
</protein>
<organism evidence="1 2">
    <name type="scientific">Heyndrickxia acidicola</name>
    <dbReference type="NCBI Taxonomy" id="209389"/>
    <lineage>
        <taxon>Bacteria</taxon>
        <taxon>Bacillati</taxon>
        <taxon>Bacillota</taxon>
        <taxon>Bacilli</taxon>
        <taxon>Bacillales</taxon>
        <taxon>Bacillaceae</taxon>
        <taxon>Heyndrickxia</taxon>
    </lineage>
</organism>
<dbReference type="RefSeq" id="WP_066264412.1">
    <property type="nucleotide sequence ID" value="NZ_JARMAB010000004.1"/>
</dbReference>
<dbReference type="EMBL" id="JARMAB010000004">
    <property type="protein sequence ID" value="MED1201895.1"/>
    <property type="molecule type" value="Genomic_DNA"/>
</dbReference>